<name>M7P4E7_9GAMM</name>
<dbReference type="PANTHER" id="PTHR35562">
    <property type="entry name" value="DNA ENDONUCLEASE SMRA-RELATED"/>
    <property type="match status" value="1"/>
</dbReference>
<dbReference type="PATRIC" id="fig|1286106.3.peg.45"/>
<evidence type="ECO:0000313" key="3">
    <source>
        <dbReference type="Proteomes" id="UP000012019"/>
    </source>
</evidence>
<dbReference type="PANTHER" id="PTHR35562:SF2">
    <property type="entry name" value="DNA ENDONUCLEASE SMRA-RELATED"/>
    <property type="match status" value="1"/>
</dbReference>
<comment type="caution">
    <text evidence="2">The sequence shown here is derived from an EMBL/GenBank/DDBJ whole genome shotgun (WGS) entry which is preliminary data.</text>
</comment>
<dbReference type="PROSITE" id="PS50828">
    <property type="entry name" value="SMR"/>
    <property type="match status" value="1"/>
</dbReference>
<dbReference type="SUPFAM" id="SSF160443">
    <property type="entry name" value="SMR domain-like"/>
    <property type="match status" value="1"/>
</dbReference>
<dbReference type="Proteomes" id="UP000012019">
    <property type="component" value="Unassembled WGS sequence"/>
</dbReference>
<dbReference type="AlphaFoldDB" id="M7P4E7"/>
<protein>
    <recommendedName>
        <fullName evidence="1">Smr domain-containing protein</fullName>
    </recommendedName>
</protein>
<dbReference type="Gene3D" id="3.30.1370.110">
    <property type="match status" value="1"/>
</dbReference>
<dbReference type="InterPro" id="IPR036063">
    <property type="entry name" value="Smr_dom_sf"/>
</dbReference>
<accession>M7P4E7</accession>
<feature type="domain" description="Smr" evidence="1">
    <location>
        <begin position="97"/>
        <end position="178"/>
    </location>
</feature>
<dbReference type="STRING" id="1286106.MPL1_00230"/>
<evidence type="ECO:0000313" key="2">
    <source>
        <dbReference type="EMBL" id="EMR14376.1"/>
    </source>
</evidence>
<reference evidence="2 3" key="1">
    <citation type="journal article" date="2013" name="Genome Announc.">
        <title>Draft Genome Sequence of Methylophaga lonarensis MPLT, a Haloalkaliphilic (Non-Methane-Utilizing) Methylotroph.</title>
        <authorList>
            <person name="Shetty S.A."/>
            <person name="Marathe N.P."/>
            <person name="Munot H."/>
            <person name="Antony C.P."/>
            <person name="Dhotre D.P."/>
            <person name="Murrell J.C."/>
            <person name="Shouche Y.S."/>
        </authorList>
    </citation>
    <scope>NUCLEOTIDE SEQUENCE [LARGE SCALE GENOMIC DNA]</scope>
    <source>
        <strain evidence="2 3">MPL</strain>
    </source>
</reference>
<sequence length="184" mass="21006">MADNETDNDDDFALFRQEVKDAQPLRQNRAQIETPQKTSVRLMRTASQTPRLEDPFSTLVEAELVGNEETLSYQGEGVQHRLFSKLRTGRIHLEAELDLHGLTLDAARMTLADFIQQCQLQQIRCVRLIHGKGWSSREHKPVLKSHLNQWLRQHPAILAFHSATIEDGGTGALYVLLRRKQDVS</sequence>
<dbReference type="GO" id="GO:0004520">
    <property type="term" value="F:DNA endonuclease activity"/>
    <property type="evidence" value="ECO:0007669"/>
    <property type="project" value="TreeGrafter"/>
</dbReference>
<dbReference type="OrthoDB" id="9808881at2"/>
<dbReference type="EMBL" id="APHR01000001">
    <property type="protein sequence ID" value="EMR14376.1"/>
    <property type="molecule type" value="Genomic_DNA"/>
</dbReference>
<evidence type="ECO:0000259" key="1">
    <source>
        <dbReference type="PROSITE" id="PS50828"/>
    </source>
</evidence>
<keyword evidence="3" id="KW-1185">Reference proteome</keyword>
<dbReference type="RefSeq" id="WP_009725118.1">
    <property type="nucleotide sequence ID" value="NZ_APHR01000001.1"/>
</dbReference>
<gene>
    <name evidence="2" type="ORF">MPL1_00230</name>
</gene>
<dbReference type="SMART" id="SM00463">
    <property type="entry name" value="SMR"/>
    <property type="match status" value="1"/>
</dbReference>
<dbReference type="InterPro" id="IPR002625">
    <property type="entry name" value="Smr_dom"/>
</dbReference>
<dbReference type="Pfam" id="PF01713">
    <property type="entry name" value="Smr"/>
    <property type="match status" value="1"/>
</dbReference>
<proteinExistence type="predicted"/>
<dbReference type="eggNOG" id="COG2840">
    <property type="taxonomic scope" value="Bacteria"/>
</dbReference>
<organism evidence="2 3">
    <name type="scientific">Methylophaga lonarensis MPL</name>
    <dbReference type="NCBI Taxonomy" id="1286106"/>
    <lineage>
        <taxon>Bacteria</taxon>
        <taxon>Pseudomonadati</taxon>
        <taxon>Pseudomonadota</taxon>
        <taxon>Gammaproteobacteria</taxon>
        <taxon>Thiotrichales</taxon>
        <taxon>Piscirickettsiaceae</taxon>
        <taxon>Methylophaga</taxon>
    </lineage>
</organism>